<sequence>MNAFTSISSPADARFRAYSGCAPASDPAGSLDPFAARYGRKLPLALRAEAAGMAWSDFSATYAPQHGPVRLGGWSATALAAGRNCYEATVAVGDTIHTASEIASGPVAGMTAMMHDLGLQLEILSFHRHDLGGTHTTFILCEAGERRAWAMGLGATGTESTLRAMIAGVNRMHSDR</sequence>
<evidence type="ECO:0000256" key="1">
    <source>
        <dbReference type="ARBA" id="ARBA00022679"/>
    </source>
</evidence>
<gene>
    <name evidence="3" type="ORF">Q8814_17605</name>
</gene>
<dbReference type="SUPFAM" id="SSF110921">
    <property type="entry name" value="2-isopropylmalate synthase LeuA, allosteric (dimerisation) domain"/>
    <property type="match status" value="1"/>
</dbReference>
<dbReference type="RefSeq" id="WP_330153298.1">
    <property type="nucleotide sequence ID" value="NZ_JAUZMZ010000107.1"/>
</dbReference>
<evidence type="ECO:0000313" key="3">
    <source>
        <dbReference type="EMBL" id="MEE2033908.1"/>
    </source>
</evidence>
<evidence type="ECO:0000259" key="2">
    <source>
        <dbReference type="SMART" id="SM00917"/>
    </source>
</evidence>
<accession>A0ABU7JV53</accession>
<protein>
    <submittedName>
        <fullName evidence="3">Alpha-isopropylmalate synthase regulatory domain-containing protein</fullName>
    </submittedName>
</protein>
<comment type="caution">
    <text evidence="3">The sequence shown here is derived from an EMBL/GenBank/DDBJ whole genome shotgun (WGS) entry which is preliminary data.</text>
</comment>
<dbReference type="Proteomes" id="UP001331936">
    <property type="component" value="Unassembled WGS sequence"/>
</dbReference>
<feature type="domain" description="2-isopropylmalate synthase LeuA allosteric (dimerisation)" evidence="2">
    <location>
        <begin position="70"/>
        <end position="173"/>
    </location>
</feature>
<keyword evidence="4" id="KW-1185">Reference proteome</keyword>
<organism evidence="3 4">
    <name type="scientific">Rhodococcus chondri</name>
    <dbReference type="NCBI Taxonomy" id="3065941"/>
    <lineage>
        <taxon>Bacteria</taxon>
        <taxon>Bacillati</taxon>
        <taxon>Actinomycetota</taxon>
        <taxon>Actinomycetes</taxon>
        <taxon>Mycobacteriales</taxon>
        <taxon>Nocardiaceae</taxon>
        <taxon>Rhodococcus</taxon>
    </lineage>
</organism>
<proteinExistence type="predicted"/>
<keyword evidence="1" id="KW-0808">Transferase</keyword>
<dbReference type="SMART" id="SM00917">
    <property type="entry name" value="LeuA_dimer"/>
    <property type="match status" value="1"/>
</dbReference>
<dbReference type="EMBL" id="JAUZMZ010000107">
    <property type="protein sequence ID" value="MEE2033908.1"/>
    <property type="molecule type" value="Genomic_DNA"/>
</dbReference>
<dbReference type="InterPro" id="IPR036230">
    <property type="entry name" value="LeuA_allosteric_dom_sf"/>
</dbReference>
<reference evidence="3 4" key="1">
    <citation type="submission" date="2023-08" db="EMBL/GenBank/DDBJ databases">
        <authorList>
            <person name="Girao M."/>
            <person name="Carvalho M.F."/>
        </authorList>
    </citation>
    <scope>NUCLEOTIDE SEQUENCE [LARGE SCALE GENOMIC DNA]</scope>
    <source>
        <strain evidence="3 4">CC-R104</strain>
    </source>
</reference>
<evidence type="ECO:0000313" key="4">
    <source>
        <dbReference type="Proteomes" id="UP001331936"/>
    </source>
</evidence>
<name>A0ABU7JV53_9NOCA</name>
<dbReference type="Gene3D" id="3.30.160.270">
    <property type="match status" value="1"/>
</dbReference>
<dbReference type="InterPro" id="IPR013709">
    <property type="entry name" value="2-isopropylmalate_synth_dimer"/>
</dbReference>